<dbReference type="InterPro" id="IPR036390">
    <property type="entry name" value="WH_DNA-bd_sf"/>
</dbReference>
<protein>
    <submittedName>
        <fullName evidence="5">DNA-binding GntR family transcriptional regulator</fullName>
    </submittedName>
</protein>
<dbReference type="SUPFAM" id="SSF48008">
    <property type="entry name" value="GntR ligand-binding domain-like"/>
    <property type="match status" value="1"/>
</dbReference>
<evidence type="ECO:0000256" key="1">
    <source>
        <dbReference type="ARBA" id="ARBA00023015"/>
    </source>
</evidence>
<keyword evidence="3" id="KW-0804">Transcription</keyword>
<dbReference type="GO" id="GO:0003677">
    <property type="term" value="F:DNA binding"/>
    <property type="evidence" value="ECO:0007669"/>
    <property type="project" value="UniProtKB-KW"/>
</dbReference>
<dbReference type="SMART" id="SM00895">
    <property type="entry name" value="FCD"/>
    <property type="match status" value="1"/>
</dbReference>
<organism evidence="5 6">
    <name type="scientific">Anaerospora hongkongensis</name>
    <dbReference type="NCBI Taxonomy" id="244830"/>
    <lineage>
        <taxon>Bacteria</taxon>
        <taxon>Bacillati</taxon>
        <taxon>Bacillota</taxon>
        <taxon>Negativicutes</taxon>
        <taxon>Selenomonadales</taxon>
        <taxon>Sporomusaceae</taxon>
        <taxon>Anaerospora</taxon>
    </lineage>
</organism>
<dbReference type="InterPro" id="IPR008920">
    <property type="entry name" value="TF_FadR/GntR_C"/>
</dbReference>
<evidence type="ECO:0000313" key="6">
    <source>
        <dbReference type="Proteomes" id="UP000295063"/>
    </source>
</evidence>
<dbReference type="PANTHER" id="PTHR43537">
    <property type="entry name" value="TRANSCRIPTIONAL REGULATOR, GNTR FAMILY"/>
    <property type="match status" value="1"/>
</dbReference>
<evidence type="ECO:0000313" key="5">
    <source>
        <dbReference type="EMBL" id="TCL36769.1"/>
    </source>
</evidence>
<dbReference type="PANTHER" id="PTHR43537:SF24">
    <property type="entry name" value="GLUCONATE OPERON TRANSCRIPTIONAL REPRESSOR"/>
    <property type="match status" value="1"/>
</dbReference>
<dbReference type="SMART" id="SM00345">
    <property type="entry name" value="HTH_GNTR"/>
    <property type="match status" value="1"/>
</dbReference>
<evidence type="ECO:0000256" key="2">
    <source>
        <dbReference type="ARBA" id="ARBA00023125"/>
    </source>
</evidence>
<dbReference type="RefSeq" id="WP_165898878.1">
    <property type="nucleotide sequence ID" value="NZ_DAIMLW010000385.1"/>
</dbReference>
<dbReference type="Pfam" id="PF07729">
    <property type="entry name" value="FCD"/>
    <property type="match status" value="1"/>
</dbReference>
<proteinExistence type="predicted"/>
<dbReference type="AlphaFoldDB" id="A0A4R1PZ10"/>
<evidence type="ECO:0000256" key="3">
    <source>
        <dbReference type="ARBA" id="ARBA00023163"/>
    </source>
</evidence>
<dbReference type="PROSITE" id="PS50949">
    <property type="entry name" value="HTH_GNTR"/>
    <property type="match status" value="1"/>
</dbReference>
<dbReference type="InterPro" id="IPR036388">
    <property type="entry name" value="WH-like_DNA-bd_sf"/>
</dbReference>
<dbReference type="SUPFAM" id="SSF46785">
    <property type="entry name" value="Winged helix' DNA-binding domain"/>
    <property type="match status" value="1"/>
</dbReference>
<dbReference type="EMBL" id="SLUI01000007">
    <property type="protein sequence ID" value="TCL36769.1"/>
    <property type="molecule type" value="Genomic_DNA"/>
</dbReference>
<dbReference type="InterPro" id="IPR011711">
    <property type="entry name" value="GntR_C"/>
</dbReference>
<dbReference type="Gene3D" id="1.20.120.530">
    <property type="entry name" value="GntR ligand-binding domain-like"/>
    <property type="match status" value="1"/>
</dbReference>
<gene>
    <name evidence="5" type="ORF">EV210_10731</name>
</gene>
<evidence type="ECO:0000259" key="4">
    <source>
        <dbReference type="PROSITE" id="PS50949"/>
    </source>
</evidence>
<dbReference type="GO" id="GO:0003700">
    <property type="term" value="F:DNA-binding transcription factor activity"/>
    <property type="evidence" value="ECO:0007669"/>
    <property type="project" value="InterPro"/>
</dbReference>
<keyword evidence="1" id="KW-0805">Transcription regulation</keyword>
<accession>A0A4R1PZ10</accession>
<reference evidence="5 6" key="1">
    <citation type="submission" date="2019-03" db="EMBL/GenBank/DDBJ databases">
        <title>Genomic Encyclopedia of Type Strains, Phase IV (KMG-IV): sequencing the most valuable type-strain genomes for metagenomic binning, comparative biology and taxonomic classification.</title>
        <authorList>
            <person name="Goeker M."/>
        </authorList>
    </citation>
    <scope>NUCLEOTIDE SEQUENCE [LARGE SCALE GENOMIC DNA]</scope>
    <source>
        <strain evidence="5 6">DSM 15969</strain>
    </source>
</reference>
<keyword evidence="2 5" id="KW-0238">DNA-binding</keyword>
<sequence length="226" mass="26579">MDTKHYQSLTLVDVAYEALKKDIAEKTLQPGQKLIIRELHERYGISDTPIKQALNRLIIEGLVENVPRRGMKVKELLWEEIEELMDIRLMIETYYAKTIIQNLKKNSELKKRLMDNLKEHRHIAQHVGSYSDFLKNYQLDQEFHRMLVTCTENSKIIQIYKNLGTHVYGNYIYGQQSKEEIIPGVQEHELIFTALADEDEVKLRNALEAHIMNAKIRNKKLFNTRA</sequence>
<keyword evidence="6" id="KW-1185">Reference proteome</keyword>
<feature type="domain" description="HTH gntR-type" evidence="4">
    <location>
        <begin position="9"/>
        <end position="76"/>
    </location>
</feature>
<dbReference type="Pfam" id="PF00392">
    <property type="entry name" value="GntR"/>
    <property type="match status" value="1"/>
</dbReference>
<name>A0A4R1PZ10_9FIRM</name>
<comment type="caution">
    <text evidence="5">The sequence shown here is derived from an EMBL/GenBank/DDBJ whole genome shotgun (WGS) entry which is preliminary data.</text>
</comment>
<dbReference type="Gene3D" id="1.10.10.10">
    <property type="entry name" value="Winged helix-like DNA-binding domain superfamily/Winged helix DNA-binding domain"/>
    <property type="match status" value="1"/>
</dbReference>
<dbReference type="CDD" id="cd07377">
    <property type="entry name" value="WHTH_GntR"/>
    <property type="match status" value="1"/>
</dbReference>
<dbReference type="Proteomes" id="UP000295063">
    <property type="component" value="Unassembled WGS sequence"/>
</dbReference>
<dbReference type="InterPro" id="IPR000524">
    <property type="entry name" value="Tscrpt_reg_HTH_GntR"/>
</dbReference>